<evidence type="ECO:0000313" key="2">
    <source>
        <dbReference type="Proteomes" id="UP000265520"/>
    </source>
</evidence>
<proteinExistence type="predicted"/>
<reference evidence="1 2" key="1">
    <citation type="journal article" date="2018" name="Front. Plant Sci.">
        <title>Red Clover (Trifolium pratense) and Zigzag Clover (T. medium) - A Picture of Genomic Similarities and Differences.</title>
        <authorList>
            <person name="Dluhosova J."/>
            <person name="Istvanek J."/>
            <person name="Nedelnik J."/>
            <person name="Repkova J."/>
        </authorList>
    </citation>
    <scope>NUCLEOTIDE SEQUENCE [LARGE SCALE GENOMIC DNA]</scope>
    <source>
        <strain evidence="2">cv. 10/8</strain>
        <tissue evidence="1">Leaf</tissue>
    </source>
</reference>
<keyword evidence="2" id="KW-1185">Reference proteome</keyword>
<dbReference type="Proteomes" id="UP000265520">
    <property type="component" value="Unassembled WGS sequence"/>
</dbReference>
<dbReference type="EMBL" id="LXQA010126244">
    <property type="protein sequence ID" value="MCI21675.1"/>
    <property type="molecule type" value="Genomic_DNA"/>
</dbReference>
<dbReference type="AlphaFoldDB" id="A0A392QEH6"/>
<comment type="caution">
    <text evidence="1">The sequence shown here is derived from an EMBL/GenBank/DDBJ whole genome shotgun (WGS) entry which is preliminary data.</text>
</comment>
<name>A0A392QEH6_9FABA</name>
<accession>A0A392QEH6</accession>
<protein>
    <submittedName>
        <fullName evidence="1">Uncharacterized protein</fullName>
    </submittedName>
</protein>
<evidence type="ECO:0000313" key="1">
    <source>
        <dbReference type="EMBL" id="MCI21675.1"/>
    </source>
</evidence>
<sequence length="70" mass="8026">MVDESLIHRTYRRLLGKSAKIAKKFIFSGCVHGSNKRGRGICMVWSSECEDSRNKEASCSQNWKRQPVSH</sequence>
<organism evidence="1 2">
    <name type="scientific">Trifolium medium</name>
    <dbReference type="NCBI Taxonomy" id="97028"/>
    <lineage>
        <taxon>Eukaryota</taxon>
        <taxon>Viridiplantae</taxon>
        <taxon>Streptophyta</taxon>
        <taxon>Embryophyta</taxon>
        <taxon>Tracheophyta</taxon>
        <taxon>Spermatophyta</taxon>
        <taxon>Magnoliopsida</taxon>
        <taxon>eudicotyledons</taxon>
        <taxon>Gunneridae</taxon>
        <taxon>Pentapetalae</taxon>
        <taxon>rosids</taxon>
        <taxon>fabids</taxon>
        <taxon>Fabales</taxon>
        <taxon>Fabaceae</taxon>
        <taxon>Papilionoideae</taxon>
        <taxon>50 kb inversion clade</taxon>
        <taxon>NPAAA clade</taxon>
        <taxon>Hologalegina</taxon>
        <taxon>IRL clade</taxon>
        <taxon>Trifolieae</taxon>
        <taxon>Trifolium</taxon>
    </lineage>
</organism>